<comment type="caution">
    <text evidence="1">The sequence shown here is derived from an EMBL/GenBank/DDBJ whole genome shotgun (WGS) entry which is preliminary data.</text>
</comment>
<accession>A0AAV1NFI3</accession>
<reference evidence="1 2" key="1">
    <citation type="submission" date="2024-01" db="EMBL/GenBank/DDBJ databases">
        <authorList>
            <person name="Alioto T."/>
            <person name="Alioto T."/>
            <person name="Gomez Garrido J."/>
        </authorList>
    </citation>
    <scope>NUCLEOTIDE SEQUENCE [LARGE SCALE GENOMIC DNA]</scope>
</reference>
<dbReference type="EMBL" id="CAWUFR010000031">
    <property type="protein sequence ID" value="CAK6957848.1"/>
    <property type="molecule type" value="Genomic_DNA"/>
</dbReference>
<evidence type="ECO:0000313" key="2">
    <source>
        <dbReference type="Proteomes" id="UP001314229"/>
    </source>
</evidence>
<sequence>MFLLRRCARWMKLPIRCRNYRAAMFQPGEELQNHNHTLNWTDCILQCLTLVLFIHKRHSFLNHKLDHT</sequence>
<gene>
    <name evidence="1" type="ORF">FSCOSCO3_A018017</name>
</gene>
<proteinExistence type="predicted"/>
<evidence type="ECO:0000313" key="1">
    <source>
        <dbReference type="EMBL" id="CAK6957848.1"/>
    </source>
</evidence>
<dbReference type="Proteomes" id="UP001314229">
    <property type="component" value="Unassembled WGS sequence"/>
</dbReference>
<keyword evidence="2" id="KW-1185">Reference proteome</keyword>
<name>A0AAV1NFI3_SCOSC</name>
<protein>
    <submittedName>
        <fullName evidence="1">Uncharacterized protein</fullName>
    </submittedName>
</protein>
<dbReference type="AlphaFoldDB" id="A0AAV1NFI3"/>
<organism evidence="1 2">
    <name type="scientific">Scomber scombrus</name>
    <name type="common">Atlantic mackerel</name>
    <name type="synonym">Scomber vernalis</name>
    <dbReference type="NCBI Taxonomy" id="13677"/>
    <lineage>
        <taxon>Eukaryota</taxon>
        <taxon>Metazoa</taxon>
        <taxon>Chordata</taxon>
        <taxon>Craniata</taxon>
        <taxon>Vertebrata</taxon>
        <taxon>Euteleostomi</taxon>
        <taxon>Actinopterygii</taxon>
        <taxon>Neopterygii</taxon>
        <taxon>Teleostei</taxon>
        <taxon>Neoteleostei</taxon>
        <taxon>Acanthomorphata</taxon>
        <taxon>Pelagiaria</taxon>
        <taxon>Scombriformes</taxon>
        <taxon>Scombridae</taxon>
        <taxon>Scomber</taxon>
    </lineage>
</organism>